<dbReference type="Pfam" id="PF01022">
    <property type="entry name" value="HTH_5"/>
    <property type="match status" value="1"/>
</dbReference>
<organism evidence="5 6">
    <name type="scientific">Pelagicoccus albus</name>
    <dbReference type="NCBI Taxonomy" id="415222"/>
    <lineage>
        <taxon>Bacteria</taxon>
        <taxon>Pseudomonadati</taxon>
        <taxon>Verrucomicrobiota</taxon>
        <taxon>Opitutia</taxon>
        <taxon>Puniceicoccales</taxon>
        <taxon>Pelagicoccaceae</taxon>
        <taxon>Pelagicoccus</taxon>
    </lineage>
</organism>
<evidence type="ECO:0000313" key="6">
    <source>
        <dbReference type="Proteomes" id="UP000526501"/>
    </source>
</evidence>
<proteinExistence type="predicted"/>
<dbReference type="PANTHER" id="PTHR33154:SF33">
    <property type="entry name" value="TRANSCRIPTIONAL REPRESSOR SDPR"/>
    <property type="match status" value="1"/>
</dbReference>
<dbReference type="Gene3D" id="1.10.10.10">
    <property type="entry name" value="Winged helix-like DNA-binding domain superfamily/Winged helix DNA-binding domain"/>
    <property type="match status" value="1"/>
</dbReference>
<dbReference type="SMART" id="SM00418">
    <property type="entry name" value="HTH_ARSR"/>
    <property type="match status" value="1"/>
</dbReference>
<keyword evidence="3" id="KW-0804">Transcription</keyword>
<gene>
    <name evidence="5" type="ORF">H5P27_11680</name>
</gene>
<keyword evidence="6" id="KW-1185">Reference proteome</keyword>
<comment type="caution">
    <text evidence="5">The sequence shown here is derived from an EMBL/GenBank/DDBJ whole genome shotgun (WGS) entry which is preliminary data.</text>
</comment>
<evidence type="ECO:0000313" key="5">
    <source>
        <dbReference type="EMBL" id="MBC2606702.1"/>
    </source>
</evidence>
<dbReference type="InterPro" id="IPR051081">
    <property type="entry name" value="HTH_MetalResp_TranReg"/>
</dbReference>
<accession>A0A7X1B6S8</accession>
<keyword evidence="1" id="KW-0805">Transcription regulation</keyword>
<dbReference type="AlphaFoldDB" id="A0A7X1B6S8"/>
<feature type="domain" description="HTH arsR-type" evidence="4">
    <location>
        <begin position="1"/>
        <end position="100"/>
    </location>
</feature>
<dbReference type="GO" id="GO:0003677">
    <property type="term" value="F:DNA binding"/>
    <property type="evidence" value="ECO:0007669"/>
    <property type="project" value="UniProtKB-KW"/>
</dbReference>
<dbReference type="InterPro" id="IPR011991">
    <property type="entry name" value="ArsR-like_HTH"/>
</dbReference>
<evidence type="ECO:0000256" key="1">
    <source>
        <dbReference type="ARBA" id="ARBA00023015"/>
    </source>
</evidence>
<dbReference type="InterPro" id="IPR001845">
    <property type="entry name" value="HTH_ArsR_DNA-bd_dom"/>
</dbReference>
<evidence type="ECO:0000256" key="3">
    <source>
        <dbReference type="ARBA" id="ARBA00023163"/>
    </source>
</evidence>
<dbReference type="RefSeq" id="WP_185660569.1">
    <property type="nucleotide sequence ID" value="NZ_CAWPOO010000012.1"/>
</dbReference>
<dbReference type="Proteomes" id="UP000526501">
    <property type="component" value="Unassembled WGS sequence"/>
</dbReference>
<dbReference type="EMBL" id="JACHVC010000012">
    <property type="protein sequence ID" value="MBC2606702.1"/>
    <property type="molecule type" value="Genomic_DNA"/>
</dbReference>
<evidence type="ECO:0000256" key="2">
    <source>
        <dbReference type="ARBA" id="ARBA00023125"/>
    </source>
</evidence>
<sequence>MNVVEVTKALANETRFDIVRWLGDPEGNFRPHKDGKDFSDGVCVAVIQEKTGMSQSTTSHYLSILQRSDLVVPVRIGKWTYYSRNEATIKAYIKELKTQL</sequence>
<reference evidence="5 6" key="1">
    <citation type="submission" date="2020-07" db="EMBL/GenBank/DDBJ databases">
        <authorList>
            <person name="Feng X."/>
        </authorList>
    </citation>
    <scope>NUCLEOTIDE SEQUENCE [LARGE SCALE GENOMIC DNA]</scope>
    <source>
        <strain evidence="5 6">JCM23202</strain>
    </source>
</reference>
<dbReference type="PROSITE" id="PS50987">
    <property type="entry name" value="HTH_ARSR_2"/>
    <property type="match status" value="1"/>
</dbReference>
<evidence type="ECO:0000259" key="4">
    <source>
        <dbReference type="PROSITE" id="PS50987"/>
    </source>
</evidence>
<dbReference type="CDD" id="cd00090">
    <property type="entry name" value="HTH_ARSR"/>
    <property type="match status" value="1"/>
</dbReference>
<dbReference type="InterPro" id="IPR036390">
    <property type="entry name" value="WH_DNA-bd_sf"/>
</dbReference>
<dbReference type="GO" id="GO:0003700">
    <property type="term" value="F:DNA-binding transcription factor activity"/>
    <property type="evidence" value="ECO:0007669"/>
    <property type="project" value="InterPro"/>
</dbReference>
<name>A0A7X1B6S8_9BACT</name>
<dbReference type="InterPro" id="IPR036388">
    <property type="entry name" value="WH-like_DNA-bd_sf"/>
</dbReference>
<protein>
    <submittedName>
        <fullName evidence="5">Helix-turn-helix transcriptional regulator</fullName>
    </submittedName>
</protein>
<dbReference type="SUPFAM" id="SSF46785">
    <property type="entry name" value="Winged helix' DNA-binding domain"/>
    <property type="match status" value="1"/>
</dbReference>
<dbReference type="PANTHER" id="PTHR33154">
    <property type="entry name" value="TRANSCRIPTIONAL REGULATOR, ARSR FAMILY"/>
    <property type="match status" value="1"/>
</dbReference>
<keyword evidence="2" id="KW-0238">DNA-binding</keyword>